<proteinExistence type="predicted"/>
<dbReference type="RefSeq" id="XP_007774784.1">
    <property type="nucleotide sequence ID" value="XM_007776594.1"/>
</dbReference>
<dbReference type="PANTHER" id="PTHR31912">
    <property type="entry name" value="IP13529P"/>
    <property type="match status" value="1"/>
</dbReference>
<name>A0A5M3M6E4_CONPW</name>
<evidence type="ECO:0000256" key="1">
    <source>
        <dbReference type="SAM" id="MobiDB-lite"/>
    </source>
</evidence>
<dbReference type="KEGG" id="cput:CONPUDRAFT_66533"/>
<dbReference type="PANTHER" id="PTHR31912:SF34">
    <property type="entry name" value="NOTOCHORD-RELATED PROTEIN"/>
    <property type="match status" value="1"/>
</dbReference>
<sequence>RRRRRAGTEGDSDWYPWHDRETCILDILRHLPRSLFSDKQMATIIWAMAILQVDDLPSVKVVKDTGTAIHSHYGVPTTRYQGRLGHVYYINELASLIAQEMSNPLIRPHIHHYPEDSGPRLSEAWQGQRWLRDIDPELCTPMIRMGRQDFYVFEPTKLVNGQVVLPERWYTRKAPDGTDGFYARVWPTTVTSHPTGQAGYTVHQYAAYEIPASQLLTSFPLFKETYGRDGLPDPTVILGEPSSPFCCPIARYKLSCCSGVIDANRRFGPWTLTNPSEGNAWRARAKGHRVVNFMMWLYCDDTSGNVSKKWNKHNSFLFTSAGLPRSMVHQESNIHFLCTSNVAPPLEMLDGIVDQLENAQTNGIWAWDVSAQEMVLIIPAVLALLGNNPMQSELACHIGMKGKYFCRNCWVKGRDTADDHREGAAPHQNQPGSPSGNQSPPTSRAATPGSDGDASDTPKRRTRKVVKETLQGLVDRAHRFLGSNPPRTRSDSVSRLHSMFMDAQAGGIKSHYSSAKTRTGLKDGFIEHFVGRVFSLPTGRQRQEADALTRGLDEDAILRSYMSPVWRVKGLDPHHDTPIEILHVVLLGFVKYLWRDAVNRLSDPQKELVITRLNCMDTSGLGCPRLAGTTLVKYAGSLTGRDFRIIAQVAPFVLLQLVPHRCYDAFVALSMLVPLIWQPVIENVDTYFPQLQAAVDYFLLCTARWTPRWFNKPKFHLIRHLLDHIRRFGPAILFATEGFESFNAIIRDFSVHTNRLAPSRDIGEGFSRCSLIRHVLAGGLFMEHPPKDAESNERPRPFDDNPNAWHHAGRRVLALTSSASAGPVKNAIIDAFHLWAVDKTPIPGA</sequence>
<feature type="region of interest" description="Disordered" evidence="1">
    <location>
        <begin position="417"/>
        <end position="465"/>
    </location>
</feature>
<evidence type="ECO:0000313" key="3">
    <source>
        <dbReference type="Proteomes" id="UP000053558"/>
    </source>
</evidence>
<accession>A0A5M3M6E4</accession>
<protein>
    <submittedName>
        <fullName evidence="2">Uncharacterized protein</fullName>
    </submittedName>
</protein>
<dbReference type="EMBL" id="JH711590">
    <property type="protein sequence ID" value="EIW74757.1"/>
    <property type="molecule type" value="Genomic_DNA"/>
</dbReference>
<dbReference type="OrthoDB" id="2246127at2759"/>
<dbReference type="OMA" id="METHRFY"/>
<reference evidence="3" key="1">
    <citation type="journal article" date="2012" name="Science">
        <title>The Paleozoic origin of enzymatic lignin decomposition reconstructed from 31 fungal genomes.</title>
        <authorList>
            <person name="Floudas D."/>
            <person name="Binder M."/>
            <person name="Riley R."/>
            <person name="Barry K."/>
            <person name="Blanchette R.A."/>
            <person name="Henrissat B."/>
            <person name="Martinez A.T."/>
            <person name="Otillar R."/>
            <person name="Spatafora J.W."/>
            <person name="Yadav J.S."/>
            <person name="Aerts A."/>
            <person name="Benoit I."/>
            <person name="Boyd A."/>
            <person name="Carlson A."/>
            <person name="Copeland A."/>
            <person name="Coutinho P.M."/>
            <person name="de Vries R.P."/>
            <person name="Ferreira P."/>
            <person name="Findley K."/>
            <person name="Foster B."/>
            <person name="Gaskell J."/>
            <person name="Glotzer D."/>
            <person name="Gorecki P."/>
            <person name="Heitman J."/>
            <person name="Hesse C."/>
            <person name="Hori C."/>
            <person name="Igarashi K."/>
            <person name="Jurgens J.A."/>
            <person name="Kallen N."/>
            <person name="Kersten P."/>
            <person name="Kohler A."/>
            <person name="Kuees U."/>
            <person name="Kumar T.K.A."/>
            <person name="Kuo A."/>
            <person name="LaButti K."/>
            <person name="Larrondo L.F."/>
            <person name="Lindquist E."/>
            <person name="Ling A."/>
            <person name="Lombard V."/>
            <person name="Lucas S."/>
            <person name="Lundell T."/>
            <person name="Martin R."/>
            <person name="McLaughlin D.J."/>
            <person name="Morgenstern I."/>
            <person name="Morin E."/>
            <person name="Murat C."/>
            <person name="Nagy L.G."/>
            <person name="Nolan M."/>
            <person name="Ohm R.A."/>
            <person name="Patyshakuliyeva A."/>
            <person name="Rokas A."/>
            <person name="Ruiz-Duenas F.J."/>
            <person name="Sabat G."/>
            <person name="Salamov A."/>
            <person name="Samejima M."/>
            <person name="Schmutz J."/>
            <person name="Slot J.C."/>
            <person name="St John F."/>
            <person name="Stenlid J."/>
            <person name="Sun H."/>
            <person name="Sun S."/>
            <person name="Syed K."/>
            <person name="Tsang A."/>
            <person name="Wiebenga A."/>
            <person name="Young D."/>
            <person name="Pisabarro A."/>
            <person name="Eastwood D.C."/>
            <person name="Martin F."/>
            <person name="Cullen D."/>
            <person name="Grigoriev I.V."/>
            <person name="Hibbett D.S."/>
        </authorList>
    </citation>
    <scope>NUCLEOTIDE SEQUENCE [LARGE SCALE GENOMIC DNA]</scope>
    <source>
        <strain evidence="3">RWD-64-598 SS2</strain>
    </source>
</reference>
<keyword evidence="3" id="KW-1185">Reference proteome</keyword>
<organism evidence="2 3">
    <name type="scientific">Coniophora puteana (strain RWD-64-598)</name>
    <name type="common">Brown rot fungus</name>
    <dbReference type="NCBI Taxonomy" id="741705"/>
    <lineage>
        <taxon>Eukaryota</taxon>
        <taxon>Fungi</taxon>
        <taxon>Dikarya</taxon>
        <taxon>Basidiomycota</taxon>
        <taxon>Agaricomycotina</taxon>
        <taxon>Agaricomycetes</taxon>
        <taxon>Agaricomycetidae</taxon>
        <taxon>Boletales</taxon>
        <taxon>Coniophorineae</taxon>
        <taxon>Coniophoraceae</taxon>
        <taxon>Coniophora</taxon>
    </lineage>
</organism>
<dbReference type="AlphaFoldDB" id="A0A5M3M6E4"/>
<feature type="non-terminal residue" evidence="2">
    <location>
        <position position="1"/>
    </location>
</feature>
<dbReference type="Proteomes" id="UP000053558">
    <property type="component" value="Unassembled WGS sequence"/>
</dbReference>
<evidence type="ECO:0000313" key="2">
    <source>
        <dbReference type="EMBL" id="EIW74757.1"/>
    </source>
</evidence>
<gene>
    <name evidence="2" type="ORF">CONPUDRAFT_66533</name>
</gene>
<dbReference type="GeneID" id="19208508"/>
<feature type="compositionally biased region" description="Low complexity" evidence="1">
    <location>
        <begin position="428"/>
        <end position="441"/>
    </location>
</feature>
<comment type="caution">
    <text evidence="2">The sequence shown here is derived from an EMBL/GenBank/DDBJ whole genome shotgun (WGS) entry which is preliminary data.</text>
</comment>